<dbReference type="eggNOG" id="COG0375">
    <property type="taxonomic scope" value="Bacteria"/>
</dbReference>
<dbReference type="PIRSF" id="PIRSF004761">
    <property type="entry name" value="Hydrgn_mat_HypA"/>
    <property type="match status" value="1"/>
</dbReference>
<dbReference type="Proteomes" id="UP000029737">
    <property type="component" value="Unassembled WGS sequence"/>
</dbReference>
<keyword evidence="2 5" id="KW-0533">Nickel</keyword>
<accession>A0A099D4F1</accession>
<dbReference type="EMBL" id="JPMV01000027">
    <property type="protein sequence ID" value="KGI80697.1"/>
    <property type="molecule type" value="Genomic_DNA"/>
</dbReference>
<dbReference type="OrthoDB" id="288014at2"/>
<organism evidence="6 9">
    <name type="scientific">Actinopolyspora erythraea</name>
    <dbReference type="NCBI Taxonomy" id="414996"/>
    <lineage>
        <taxon>Bacteria</taxon>
        <taxon>Bacillati</taxon>
        <taxon>Actinomycetota</taxon>
        <taxon>Actinomycetes</taxon>
        <taxon>Actinopolysporales</taxon>
        <taxon>Actinopolysporaceae</taxon>
        <taxon>Actinopolyspora</taxon>
    </lineage>
</organism>
<dbReference type="PROSITE" id="PS01249">
    <property type="entry name" value="HYPA"/>
    <property type="match status" value="1"/>
</dbReference>
<feature type="binding site" evidence="5">
    <location>
        <position position="70"/>
    </location>
    <ligand>
        <name>Zn(2+)</name>
        <dbReference type="ChEBI" id="CHEBI:29105"/>
    </ligand>
</feature>
<evidence type="ECO:0000256" key="1">
    <source>
        <dbReference type="ARBA" id="ARBA00010748"/>
    </source>
</evidence>
<reference evidence="6 9" key="2">
    <citation type="submission" date="2017-08" db="EMBL/GenBank/DDBJ databases">
        <title>The complete genome sequence of moderately halophilic actinomycete Actinopolyspora erythraea YIM 90600, the producer of novel erythromycin, novel actinopolysporins A-C and tubercidin.</title>
        <authorList>
            <person name="Yin M."/>
            <person name="Tang S."/>
        </authorList>
    </citation>
    <scope>NUCLEOTIDE SEQUENCE [LARGE SCALE GENOMIC DNA]</scope>
    <source>
        <strain evidence="6 9">YIM 90600</strain>
    </source>
</reference>
<comment type="function">
    <text evidence="5">Involved in the maturation of [NiFe] hydrogenases. Required for nickel insertion into the metal center of the hydrogenase.</text>
</comment>
<feature type="binding site" evidence="5">
    <location>
        <position position="73"/>
    </location>
    <ligand>
        <name>Zn(2+)</name>
        <dbReference type="ChEBI" id="CHEBI:29105"/>
    </ligand>
</feature>
<dbReference type="EMBL" id="CP022752">
    <property type="protein sequence ID" value="ASU79317.1"/>
    <property type="molecule type" value="Genomic_DNA"/>
</dbReference>
<keyword evidence="4 5" id="KW-0862">Zinc</keyword>
<dbReference type="PANTHER" id="PTHR34535">
    <property type="entry name" value="HYDROGENASE MATURATION FACTOR HYPA"/>
    <property type="match status" value="1"/>
</dbReference>
<proteinExistence type="inferred from homology"/>
<sequence length="115" mass="12210">MHELGITQSVVDAVLEAVPEPRVTRLELEVGKLSGVVPDSVRFCFDLVVSGTALEGARLDIVTPAGSGRCRDCDRLVVLEDQLAVCDCGSLDVEVVSGRELRIRAVDVDSGTVTS</sequence>
<dbReference type="GO" id="GO:0016151">
    <property type="term" value="F:nickel cation binding"/>
    <property type="evidence" value="ECO:0007669"/>
    <property type="project" value="UniProtKB-UniRule"/>
</dbReference>
<evidence type="ECO:0000313" key="8">
    <source>
        <dbReference type="Proteomes" id="UP000029737"/>
    </source>
</evidence>
<protein>
    <recommendedName>
        <fullName evidence="5">Hydrogenase maturation factor HypA</fullName>
    </recommendedName>
</protein>
<feature type="binding site" evidence="5">
    <location>
        <position position="2"/>
    </location>
    <ligand>
        <name>Ni(2+)</name>
        <dbReference type="ChEBI" id="CHEBI:49786"/>
    </ligand>
</feature>
<dbReference type="HAMAP" id="MF_00213">
    <property type="entry name" value="HypA_HybF"/>
    <property type="match status" value="1"/>
</dbReference>
<dbReference type="Proteomes" id="UP000215043">
    <property type="component" value="Chromosome"/>
</dbReference>
<keyword evidence="3 5" id="KW-0479">Metal-binding</keyword>
<dbReference type="GO" id="GO:0051604">
    <property type="term" value="P:protein maturation"/>
    <property type="evidence" value="ECO:0007669"/>
    <property type="project" value="InterPro"/>
</dbReference>
<dbReference type="PANTHER" id="PTHR34535:SF3">
    <property type="entry name" value="HYDROGENASE MATURATION FACTOR HYPA"/>
    <property type="match status" value="1"/>
</dbReference>
<feature type="binding site" evidence="5">
    <location>
        <position position="86"/>
    </location>
    <ligand>
        <name>Zn(2+)</name>
        <dbReference type="ChEBI" id="CHEBI:29105"/>
    </ligand>
</feature>
<evidence type="ECO:0000256" key="5">
    <source>
        <dbReference type="HAMAP-Rule" id="MF_00213"/>
    </source>
</evidence>
<dbReference type="RefSeq" id="WP_043574692.1">
    <property type="nucleotide sequence ID" value="NZ_CP022752.1"/>
</dbReference>
<evidence type="ECO:0000313" key="9">
    <source>
        <dbReference type="Proteomes" id="UP000215043"/>
    </source>
</evidence>
<dbReference type="InterPro" id="IPR000688">
    <property type="entry name" value="HypA/HybF"/>
</dbReference>
<dbReference type="Pfam" id="PF01155">
    <property type="entry name" value="HypA"/>
    <property type="match status" value="1"/>
</dbReference>
<keyword evidence="8" id="KW-1185">Reference proteome</keyword>
<evidence type="ECO:0000256" key="4">
    <source>
        <dbReference type="ARBA" id="ARBA00022833"/>
    </source>
</evidence>
<name>A0A099D4F1_9ACTN</name>
<gene>
    <name evidence="5" type="primary">hypA</name>
    <name evidence="6" type="ORF">CDG81_14610</name>
    <name evidence="7" type="ORF">IL38_15165</name>
</gene>
<dbReference type="InterPro" id="IPR020538">
    <property type="entry name" value="Hydgase_Ni_incorp_HypA/HybF_CS"/>
</dbReference>
<dbReference type="KEGG" id="aey:CDG81_14610"/>
<evidence type="ECO:0000256" key="3">
    <source>
        <dbReference type="ARBA" id="ARBA00022723"/>
    </source>
</evidence>
<dbReference type="HOGENOM" id="CLU_126929_3_0_11"/>
<comment type="similarity">
    <text evidence="1 5">Belongs to the HypA/HybF family.</text>
</comment>
<dbReference type="GO" id="GO:0008270">
    <property type="term" value="F:zinc ion binding"/>
    <property type="evidence" value="ECO:0007669"/>
    <property type="project" value="UniProtKB-UniRule"/>
</dbReference>
<reference evidence="7 8" key="1">
    <citation type="journal article" date="2014" name="PLoS ONE">
        <title>Identification and Characterization of a New Erythromycin Biosynthetic Gene Cluster in Actinopolyspora erythraea YIM90600, a Novel Erythronolide-Producing Halophilic Actinomycete Isolated from Salt Field.</title>
        <authorList>
            <person name="Chen D."/>
            <person name="Feng J."/>
            <person name="Huang L."/>
            <person name="Zhang Q."/>
            <person name="Wu J."/>
            <person name="Zhu X."/>
            <person name="Duan Y."/>
            <person name="Xu Z."/>
        </authorList>
    </citation>
    <scope>NUCLEOTIDE SEQUENCE [LARGE SCALE GENOMIC DNA]</scope>
    <source>
        <strain evidence="7 8">YIM90600</strain>
    </source>
</reference>
<evidence type="ECO:0000313" key="7">
    <source>
        <dbReference type="EMBL" id="KGI80697.1"/>
    </source>
</evidence>
<dbReference type="AlphaFoldDB" id="A0A099D4F1"/>
<dbReference type="Gene3D" id="3.30.2320.80">
    <property type="match status" value="1"/>
</dbReference>
<feature type="binding site" evidence="5">
    <location>
        <position position="88"/>
    </location>
    <ligand>
        <name>Zn(2+)</name>
        <dbReference type="ChEBI" id="CHEBI:29105"/>
    </ligand>
</feature>
<evidence type="ECO:0000256" key="2">
    <source>
        <dbReference type="ARBA" id="ARBA00022596"/>
    </source>
</evidence>
<evidence type="ECO:0000313" key="6">
    <source>
        <dbReference type="EMBL" id="ASU79317.1"/>
    </source>
</evidence>